<dbReference type="OrthoDB" id="3223806at2759"/>
<feature type="compositionally biased region" description="Low complexity" evidence="2">
    <location>
        <begin position="230"/>
        <end position="247"/>
    </location>
</feature>
<dbReference type="Proteomes" id="UP000298327">
    <property type="component" value="Unassembled WGS sequence"/>
</dbReference>
<evidence type="ECO:0000313" key="4">
    <source>
        <dbReference type="EMBL" id="TFY56365.1"/>
    </source>
</evidence>
<feature type="non-terminal residue" evidence="4">
    <location>
        <position position="320"/>
    </location>
</feature>
<dbReference type="Pfam" id="PF00656">
    <property type="entry name" value="Peptidase_C14"/>
    <property type="match status" value="1"/>
</dbReference>
<evidence type="ECO:0000313" key="5">
    <source>
        <dbReference type="Proteomes" id="UP000298327"/>
    </source>
</evidence>
<dbReference type="Gene3D" id="3.40.50.12660">
    <property type="match status" value="1"/>
</dbReference>
<comment type="caution">
    <text evidence="4">The sequence shown here is derived from an EMBL/GenBank/DDBJ whole genome shotgun (WGS) entry which is preliminary data.</text>
</comment>
<feature type="compositionally biased region" description="Basic residues" evidence="2">
    <location>
        <begin position="295"/>
        <end position="320"/>
    </location>
</feature>
<feature type="region of interest" description="Disordered" evidence="2">
    <location>
        <begin position="216"/>
        <end position="247"/>
    </location>
</feature>
<sequence>MAPCAVRDGDSVAGEGPAKRRGETGNRRGGGRRRALLIGIGYGEAKEWPELFGTFDDVECFHELLRDTYHYHEDEITVLMDHGRLPKLLWPTEENILREMQRLVKDAAPGDQLVLLYSGHSDQQPTDSDLAEEDGSDEVIISCDEKRIVDNDLRRILVNPLPPNCNFTAIFDSCHSGTLLDLPHYHCNQVWVPWLSKGKRRTKTMQYQMVRRLAQLNPSNAGRMPPQASLAPRNLTAPATTTTQTPSARALSLSLSQAQAQAQSQSPSLLSLVELTIDTRALSSLSLSLTPSLSRKGKGRVGQRGWGRRRAARAVGRRGA</sequence>
<feature type="domain" description="Peptidase C14 caspase" evidence="3">
    <location>
        <begin position="32"/>
        <end position="222"/>
    </location>
</feature>
<accession>A0A4Y9Y1W8</accession>
<dbReference type="InterPro" id="IPR050452">
    <property type="entry name" value="Metacaspase"/>
</dbReference>
<organism evidence="4 5">
    <name type="scientific">Dentipellis fragilis</name>
    <dbReference type="NCBI Taxonomy" id="205917"/>
    <lineage>
        <taxon>Eukaryota</taxon>
        <taxon>Fungi</taxon>
        <taxon>Dikarya</taxon>
        <taxon>Basidiomycota</taxon>
        <taxon>Agaricomycotina</taxon>
        <taxon>Agaricomycetes</taxon>
        <taxon>Russulales</taxon>
        <taxon>Hericiaceae</taxon>
        <taxon>Dentipellis</taxon>
    </lineage>
</organism>
<keyword evidence="5" id="KW-1185">Reference proteome</keyword>
<dbReference type="AlphaFoldDB" id="A0A4Y9Y1W8"/>
<reference evidence="4 5" key="1">
    <citation type="submission" date="2019-02" db="EMBL/GenBank/DDBJ databases">
        <title>Genome sequencing of the rare red list fungi Dentipellis fragilis.</title>
        <authorList>
            <person name="Buettner E."/>
            <person name="Kellner H."/>
        </authorList>
    </citation>
    <scope>NUCLEOTIDE SEQUENCE [LARGE SCALE GENOMIC DNA]</scope>
    <source>
        <strain evidence="4 5">DSM 105465</strain>
    </source>
</reference>
<dbReference type="EMBL" id="SEOQ01000834">
    <property type="protein sequence ID" value="TFY56365.1"/>
    <property type="molecule type" value="Genomic_DNA"/>
</dbReference>
<dbReference type="GO" id="GO:0005737">
    <property type="term" value="C:cytoplasm"/>
    <property type="evidence" value="ECO:0007669"/>
    <property type="project" value="TreeGrafter"/>
</dbReference>
<evidence type="ECO:0000259" key="3">
    <source>
        <dbReference type="Pfam" id="PF00656"/>
    </source>
</evidence>
<protein>
    <recommendedName>
        <fullName evidence="3">Peptidase C14 caspase domain-containing protein</fullName>
    </recommendedName>
</protein>
<dbReference type="PANTHER" id="PTHR48104">
    <property type="entry name" value="METACASPASE-4"/>
    <property type="match status" value="1"/>
</dbReference>
<comment type="similarity">
    <text evidence="1">Belongs to the peptidase C14B family.</text>
</comment>
<evidence type="ECO:0000256" key="1">
    <source>
        <dbReference type="ARBA" id="ARBA00009005"/>
    </source>
</evidence>
<dbReference type="GO" id="GO:0004197">
    <property type="term" value="F:cysteine-type endopeptidase activity"/>
    <property type="evidence" value="ECO:0007669"/>
    <property type="project" value="InterPro"/>
</dbReference>
<feature type="region of interest" description="Disordered" evidence="2">
    <location>
        <begin position="1"/>
        <end position="29"/>
    </location>
</feature>
<gene>
    <name evidence="4" type="ORF">EVG20_g8948</name>
</gene>
<dbReference type="InterPro" id="IPR011600">
    <property type="entry name" value="Pept_C14_caspase"/>
</dbReference>
<proteinExistence type="inferred from homology"/>
<evidence type="ECO:0000256" key="2">
    <source>
        <dbReference type="SAM" id="MobiDB-lite"/>
    </source>
</evidence>
<feature type="region of interest" description="Disordered" evidence="2">
    <location>
        <begin position="293"/>
        <end position="320"/>
    </location>
</feature>
<dbReference type="GO" id="GO:0006508">
    <property type="term" value="P:proteolysis"/>
    <property type="evidence" value="ECO:0007669"/>
    <property type="project" value="InterPro"/>
</dbReference>
<dbReference type="PANTHER" id="PTHR48104:SF30">
    <property type="entry name" value="METACASPASE-1"/>
    <property type="match status" value="1"/>
</dbReference>
<feature type="compositionally biased region" description="Basic and acidic residues" evidence="2">
    <location>
        <begin position="17"/>
        <end position="26"/>
    </location>
</feature>
<name>A0A4Y9Y1W8_9AGAM</name>